<reference evidence="3" key="1">
    <citation type="submission" date="2005-03" db="EMBL/GenBank/DDBJ databases">
        <title>Comparison of the complete genome sequences of Rhodococcus erythropolis PR4 and Rhodococcus opacus B4.</title>
        <authorList>
            <person name="Takarada H."/>
            <person name="Sekine M."/>
            <person name="Hosoyama A."/>
            <person name="Yamada R."/>
            <person name="Fujisawa T."/>
            <person name="Omata S."/>
            <person name="Shimizu A."/>
            <person name="Tsukatani N."/>
            <person name="Tanikawa S."/>
            <person name="Fujita N."/>
            <person name="Harayama S."/>
        </authorList>
    </citation>
    <scope>NUCLEOTIDE SEQUENCE [LARGE SCALE GENOMIC DNA]</scope>
    <source>
        <strain evidence="3">PR4 / NBRC 100887</strain>
    </source>
</reference>
<feature type="transmembrane region" description="Helical" evidence="1">
    <location>
        <begin position="52"/>
        <end position="73"/>
    </location>
</feature>
<evidence type="ECO:0000256" key="1">
    <source>
        <dbReference type="SAM" id="Phobius"/>
    </source>
</evidence>
<keyword evidence="1" id="KW-0472">Membrane</keyword>
<proteinExistence type="predicted"/>
<gene>
    <name evidence="2" type="ordered locus">RER_24990</name>
</gene>
<sequence>MDFILGVLRFLQAVAGLVGVVLVLVGGWDLYQTSSKSGTSGFKESEKKTMKDDFHMLLLGLGLLVVSGAIFSFF</sequence>
<dbReference type="AlphaFoldDB" id="C0ZXX2"/>
<reference evidence="2 3" key="2">
    <citation type="journal article" date="2006" name="Environ. Microbiol.">
        <title>Sequence analysis of three plasmids harboured in Rhodococcus erythropolis strain PR4.</title>
        <authorList>
            <person name="Sekine M."/>
            <person name="Tanikawa S."/>
            <person name="Omata S."/>
            <person name="Saito M."/>
            <person name="Fujisawa T."/>
            <person name="Tsukatani N."/>
            <person name="Tajima T."/>
            <person name="Sekigawa T."/>
            <person name="Kosugi H."/>
            <person name="Matsuo Y."/>
            <person name="Nishiko R."/>
            <person name="Imamura K."/>
            <person name="Ito M."/>
            <person name="Narita H."/>
            <person name="Tago S."/>
            <person name="Fujita N."/>
            <person name="Harayama S."/>
        </authorList>
    </citation>
    <scope>NUCLEOTIDE SEQUENCE [LARGE SCALE GENOMIC DNA]</scope>
    <source>
        <strain evidence="3">PR4 / NBRC 100887</strain>
    </source>
</reference>
<feature type="transmembrane region" description="Helical" evidence="1">
    <location>
        <begin position="6"/>
        <end position="31"/>
    </location>
</feature>
<protein>
    <submittedName>
        <fullName evidence="2">Uncharacterized protein</fullName>
    </submittedName>
</protein>
<dbReference type="EMBL" id="AP008957">
    <property type="protein sequence ID" value="BAH33207.1"/>
    <property type="molecule type" value="Genomic_DNA"/>
</dbReference>
<organism evidence="2 3">
    <name type="scientific">Rhodococcus erythropolis (strain PR4 / NBRC 100887)</name>
    <dbReference type="NCBI Taxonomy" id="234621"/>
    <lineage>
        <taxon>Bacteria</taxon>
        <taxon>Bacillati</taxon>
        <taxon>Actinomycetota</taxon>
        <taxon>Actinomycetes</taxon>
        <taxon>Mycobacteriales</taxon>
        <taxon>Nocardiaceae</taxon>
        <taxon>Rhodococcus</taxon>
        <taxon>Rhodococcus erythropolis group</taxon>
    </lineage>
</organism>
<evidence type="ECO:0000313" key="3">
    <source>
        <dbReference type="Proteomes" id="UP000002204"/>
    </source>
</evidence>
<accession>C0ZXX2</accession>
<keyword evidence="1" id="KW-1133">Transmembrane helix</keyword>
<dbReference type="Proteomes" id="UP000002204">
    <property type="component" value="Chromosome"/>
</dbReference>
<dbReference type="RefSeq" id="WP_020907331.1">
    <property type="nucleotide sequence ID" value="NC_012490.1"/>
</dbReference>
<keyword evidence="1" id="KW-0812">Transmembrane</keyword>
<dbReference type="HOGENOM" id="CLU_2685402_0_0_11"/>
<dbReference type="PATRIC" id="fig|234621.6.peg.2994"/>
<name>C0ZXX2_RHOE4</name>
<evidence type="ECO:0000313" key="2">
    <source>
        <dbReference type="EMBL" id="BAH33207.1"/>
    </source>
</evidence>
<dbReference type="KEGG" id="rer:RER_24990"/>